<proteinExistence type="predicted"/>
<dbReference type="EMBL" id="BLXT01000976">
    <property type="protein sequence ID" value="GFN82284.1"/>
    <property type="molecule type" value="Genomic_DNA"/>
</dbReference>
<sequence length="418" mass="46418">MVLKKQCTQEHLGDQEQKCKAVPASSRTFDGERRHLYIRRQGSGKKRTALSPKITQSFQAQQTSCVEPKALEPHFNLVSLNMSSHRFLATADIFDQPNTISCNEPGICENKSLPISSDKIQVESSCPKVFEIKDNVNASKCVNQATLPLCKHAETMKSLSNVFSCAFMEGLARKARQPKKSSSKLIVLTESLDDGGSKKISSGQTEFSDCLNDVCSSSFEEENKPAKAREFDQHQPKSINVITLEKLAENALQTINEQVSTPRNILSQDKVNTETRFVEKTQDENQEFHSKSPCFNDDAALNQDLLPQPIPTMDSIGHLNHQPLYPIMPSAVPCMPFNPVVASSLSIAHPPFSPTVPPSLGYINGHAFDQQISNFSMCGSATFWHPPRFSGAFIYQNSPFSVNNEVDPHFGFRGLNPW</sequence>
<protein>
    <submittedName>
        <fullName evidence="1">Uncharacterized protein</fullName>
    </submittedName>
</protein>
<reference evidence="1 2" key="1">
    <citation type="journal article" date="2021" name="Elife">
        <title>Chloroplast acquisition without the gene transfer in kleptoplastic sea slugs, Plakobranchus ocellatus.</title>
        <authorList>
            <person name="Maeda T."/>
            <person name="Takahashi S."/>
            <person name="Yoshida T."/>
            <person name="Shimamura S."/>
            <person name="Takaki Y."/>
            <person name="Nagai Y."/>
            <person name="Toyoda A."/>
            <person name="Suzuki Y."/>
            <person name="Arimoto A."/>
            <person name="Ishii H."/>
            <person name="Satoh N."/>
            <person name="Nishiyama T."/>
            <person name="Hasebe M."/>
            <person name="Maruyama T."/>
            <person name="Minagawa J."/>
            <person name="Obokata J."/>
            <person name="Shigenobu S."/>
        </authorList>
    </citation>
    <scope>NUCLEOTIDE SEQUENCE [LARGE SCALE GENOMIC DNA]</scope>
</reference>
<evidence type="ECO:0000313" key="2">
    <source>
        <dbReference type="Proteomes" id="UP000735302"/>
    </source>
</evidence>
<gene>
    <name evidence="1" type="ORF">PoB_000879000</name>
</gene>
<keyword evidence="2" id="KW-1185">Reference proteome</keyword>
<evidence type="ECO:0000313" key="1">
    <source>
        <dbReference type="EMBL" id="GFN82284.1"/>
    </source>
</evidence>
<dbReference type="Proteomes" id="UP000735302">
    <property type="component" value="Unassembled WGS sequence"/>
</dbReference>
<accession>A0AAV3YID7</accession>
<name>A0AAV3YID7_9GAST</name>
<dbReference type="AlphaFoldDB" id="A0AAV3YID7"/>
<comment type="caution">
    <text evidence="1">The sequence shown here is derived from an EMBL/GenBank/DDBJ whole genome shotgun (WGS) entry which is preliminary data.</text>
</comment>
<organism evidence="1 2">
    <name type="scientific">Plakobranchus ocellatus</name>
    <dbReference type="NCBI Taxonomy" id="259542"/>
    <lineage>
        <taxon>Eukaryota</taxon>
        <taxon>Metazoa</taxon>
        <taxon>Spiralia</taxon>
        <taxon>Lophotrochozoa</taxon>
        <taxon>Mollusca</taxon>
        <taxon>Gastropoda</taxon>
        <taxon>Heterobranchia</taxon>
        <taxon>Euthyneura</taxon>
        <taxon>Panpulmonata</taxon>
        <taxon>Sacoglossa</taxon>
        <taxon>Placobranchoidea</taxon>
        <taxon>Plakobranchidae</taxon>
        <taxon>Plakobranchus</taxon>
    </lineage>
</organism>